<gene>
    <name evidence="1" type="ORF">ACS77_01765</name>
</gene>
<sequence>MLKWPLFDLPFEPLLSYWLGGISTYDLEDTLGVTLSAYDPNNKDDRERIIKGFLLNDFDDLTYRHRYLMFKVLEEALKLPDFDFSTQFESDYDANTSMAWDETEIDDPRGFFEDIYKLASEEWKADLHKASLEDQSTW</sequence>
<organism evidence="1 2">
    <name type="scientific">Pseudomonas syringae</name>
    <dbReference type="NCBI Taxonomy" id="317"/>
    <lineage>
        <taxon>Bacteria</taxon>
        <taxon>Pseudomonadati</taxon>
        <taxon>Pseudomonadota</taxon>
        <taxon>Gammaproteobacteria</taxon>
        <taxon>Pseudomonadales</taxon>
        <taxon>Pseudomonadaceae</taxon>
        <taxon>Pseudomonas</taxon>
    </lineage>
</organism>
<proteinExistence type="predicted"/>
<evidence type="ECO:0008006" key="3">
    <source>
        <dbReference type="Google" id="ProtNLM"/>
    </source>
</evidence>
<dbReference type="PATRIC" id="fig|317.197.peg.2939"/>
<dbReference type="AlphaFoldDB" id="A0A0L1MN60"/>
<dbReference type="EMBL" id="LFQK01000003">
    <property type="protein sequence ID" value="KNH29927.1"/>
    <property type="molecule type" value="Genomic_DNA"/>
</dbReference>
<reference evidence="1 2" key="1">
    <citation type="submission" date="2015-06" db="EMBL/GenBank/DDBJ databases">
        <authorList>
            <person name="Hoefler B.C."/>
            <person name="Straight P.D."/>
        </authorList>
    </citation>
    <scope>NUCLEOTIDE SEQUENCE [LARGE SCALE GENOMIC DNA]</scope>
    <source>
        <strain evidence="1 2">Riq4</strain>
    </source>
</reference>
<dbReference type="OrthoDB" id="6984242at2"/>
<name>A0A0L1MN60_PSESX</name>
<accession>A0A0L1MN60</accession>
<evidence type="ECO:0000313" key="2">
    <source>
        <dbReference type="Proteomes" id="UP000036955"/>
    </source>
</evidence>
<evidence type="ECO:0000313" key="1">
    <source>
        <dbReference type="EMBL" id="KNH29927.1"/>
    </source>
</evidence>
<protein>
    <recommendedName>
        <fullName evidence="3">CdiI immunity protein domain-containing protein</fullName>
    </recommendedName>
</protein>
<dbReference type="Proteomes" id="UP000036955">
    <property type="component" value="Unassembled WGS sequence"/>
</dbReference>
<comment type="caution">
    <text evidence="1">The sequence shown here is derived from an EMBL/GenBank/DDBJ whole genome shotgun (WGS) entry which is preliminary data.</text>
</comment>